<dbReference type="PANTHER" id="PTHR47234:SF2">
    <property type="entry name" value="TONB-DEPENDENT RECEPTOR"/>
    <property type="match status" value="1"/>
</dbReference>
<feature type="region of interest" description="Disordered" evidence="10">
    <location>
        <begin position="527"/>
        <end position="546"/>
    </location>
</feature>
<evidence type="ECO:0000256" key="8">
    <source>
        <dbReference type="PROSITE-ProRule" id="PRU01360"/>
    </source>
</evidence>
<dbReference type="Pfam" id="PF07715">
    <property type="entry name" value="Plug"/>
    <property type="match status" value="1"/>
</dbReference>
<name>A0A0J1D3K6_ACIBA</name>
<keyword evidence="7 8" id="KW-0998">Cell outer membrane</keyword>
<keyword evidence="4 8" id="KW-0812">Transmembrane</keyword>
<dbReference type="AlphaFoldDB" id="A0A0J1D3K6"/>
<dbReference type="InterPro" id="IPR036942">
    <property type="entry name" value="Beta-barrel_TonB_sf"/>
</dbReference>
<comment type="subcellular location">
    <subcellularLocation>
        <location evidence="1 8">Cell outer membrane</location>
        <topology evidence="1 8">Multi-pass membrane protein</topology>
    </subcellularLocation>
</comment>
<reference evidence="14 15" key="1">
    <citation type="submission" date="2014-07" db="EMBL/GenBank/DDBJ databases">
        <authorList>
            <person name="Harkins D.M."/>
            <person name="Lesho E."/>
            <person name="Waterman P.E."/>
            <person name="Chan A."/>
            <person name="Fouts D.E."/>
        </authorList>
    </citation>
    <scope>NUCLEOTIDE SEQUENCE [LARGE SCALE GENOMIC DNA]</scope>
    <source>
        <strain evidence="14 15">MRSN 3527</strain>
    </source>
</reference>
<dbReference type="PANTHER" id="PTHR47234">
    <property type="match status" value="1"/>
</dbReference>
<dbReference type="InterPro" id="IPR012910">
    <property type="entry name" value="Plug_dom"/>
</dbReference>
<feature type="compositionally biased region" description="Basic and acidic residues" evidence="10">
    <location>
        <begin position="537"/>
        <end position="546"/>
    </location>
</feature>
<evidence type="ECO:0000256" key="10">
    <source>
        <dbReference type="SAM" id="MobiDB-lite"/>
    </source>
</evidence>
<keyword evidence="11" id="KW-0732">Signal</keyword>
<feature type="signal peptide" evidence="11">
    <location>
        <begin position="1"/>
        <end position="37"/>
    </location>
</feature>
<dbReference type="InterPro" id="IPR039426">
    <property type="entry name" value="TonB-dep_rcpt-like"/>
</dbReference>
<dbReference type="Gene3D" id="2.170.130.10">
    <property type="entry name" value="TonB-dependent receptor, plug domain"/>
    <property type="match status" value="1"/>
</dbReference>
<dbReference type="RefSeq" id="WP_000731485.1">
    <property type="nucleotide sequence ID" value="NZ_JPHZ01000027.1"/>
</dbReference>
<dbReference type="GO" id="GO:0009279">
    <property type="term" value="C:cell outer membrane"/>
    <property type="evidence" value="ECO:0007669"/>
    <property type="project" value="UniProtKB-SubCell"/>
</dbReference>
<evidence type="ECO:0000259" key="12">
    <source>
        <dbReference type="Pfam" id="PF00593"/>
    </source>
</evidence>
<feature type="domain" description="TonB-dependent receptor-like beta-barrel" evidence="12">
    <location>
        <begin position="400"/>
        <end position="861"/>
    </location>
</feature>
<feature type="domain" description="TonB-dependent receptor plug" evidence="13">
    <location>
        <begin position="68"/>
        <end position="180"/>
    </location>
</feature>
<dbReference type="EMBL" id="JPHZ01000027">
    <property type="protein sequence ID" value="KLT86268.1"/>
    <property type="molecule type" value="Genomic_DNA"/>
</dbReference>
<dbReference type="PROSITE" id="PS52016">
    <property type="entry name" value="TONB_DEPENDENT_REC_3"/>
    <property type="match status" value="1"/>
</dbReference>
<sequence length="899" mass="98038">MKKKYNVRSQATPKIGKTILKLSTLSLSMMCLTMAQAAETEQSSTDEKPTKVVKVAVTGSSIKGVAAQSASPITIIKGEDLANAGVTTVEEALTRVSSNQAGFSTDQNVGASNTDGSTANLRGLGSDKTLVLLNGRRLAANPFGTSTVNLNIIPLAMIDRIEVLRDGASAVYGADAVAGVINFITKKTYQGVGISAGLLQPEHKGGDKQDISIFGGYGDLDEDGFNIFGVVDYRRTNGIMAKDRRISERGGVLPELGLDGRSANAFTSNFYDPISGVSGNPYAQNGQCLGPAESAEEGFCYANTQALIGIKPDVENVSVLGRGTYKVNDNLNAIGEYIYSRSEVITSVAPDPFSRGNLSTRVTLPSDSPYYPGNGIVPSVKGLSGAPLELYLRSHAGNRIAKSINESHRLFAGLEGDVWGWDLNTGVTYAKSEASDNFVTGQLNKTKLQDALNNGTLNPFGESSDPNIWNNLSVKGKYNEATLESTTADFSISRPIFTLPAGEIGFALGGSFTNQDWKQHINADLVRQAPSSGTDPSKPDNSGDRDITSAFAELQIPITKTIEAQLAARYDDYSDFGDTFNPKFAIRWEPLKQLMFRTSYSTGFRAPSLYEINAAQSKTYTGAKHNDPLYCPGGEVVEGKNKNDFCNTQFMKLQGGSKDLQPEESKSFTAGFVFEPIKNLVLTVDYFNIKIDDLIAQVGEATIFGEPEKYSALFVRNADGTIDYIKTNLFNSGGMKTEGFDISLNYLTPMTSTGRFGFGIDGTYVSKLDYRDSKGEPWTGQVGLYEDPAVVRWKHTANINWAYENWKLVFEQQFVRGYDDQNQIGEEQYDHHKVSDYTLYNISGTYKGFKNLELTAGIKNIFDEDPSASNVLDNFQYGYDPRYGDPTGRTYYLRGTYKF</sequence>
<evidence type="ECO:0000256" key="6">
    <source>
        <dbReference type="ARBA" id="ARBA00023136"/>
    </source>
</evidence>
<gene>
    <name evidence="14" type="ORF">T630_1751</name>
</gene>
<comment type="similarity">
    <text evidence="8 9">Belongs to the TonB-dependent receptor family.</text>
</comment>
<dbReference type="Gene3D" id="2.40.170.20">
    <property type="entry name" value="TonB-dependent receptor, beta-barrel domain"/>
    <property type="match status" value="1"/>
</dbReference>
<evidence type="ECO:0000256" key="7">
    <source>
        <dbReference type="ARBA" id="ARBA00023237"/>
    </source>
</evidence>
<organism evidence="14 15">
    <name type="scientific">Acinetobacter baumannii MRSN 3527</name>
    <dbReference type="NCBI Taxonomy" id="1409923"/>
    <lineage>
        <taxon>Bacteria</taxon>
        <taxon>Pseudomonadati</taxon>
        <taxon>Pseudomonadota</taxon>
        <taxon>Gammaproteobacteria</taxon>
        <taxon>Moraxellales</taxon>
        <taxon>Moraxellaceae</taxon>
        <taxon>Acinetobacter</taxon>
        <taxon>Acinetobacter calcoaceticus/baumannii complex</taxon>
    </lineage>
</organism>
<dbReference type="PATRIC" id="fig|1409923.3.peg.2300"/>
<evidence type="ECO:0000313" key="14">
    <source>
        <dbReference type="EMBL" id="KLT86268.1"/>
    </source>
</evidence>
<keyword evidence="2 8" id="KW-0813">Transport</keyword>
<evidence type="ECO:0000256" key="11">
    <source>
        <dbReference type="SAM" id="SignalP"/>
    </source>
</evidence>
<accession>A0A0J1D3K6</accession>
<evidence type="ECO:0000256" key="4">
    <source>
        <dbReference type="ARBA" id="ARBA00022692"/>
    </source>
</evidence>
<evidence type="ECO:0000256" key="5">
    <source>
        <dbReference type="ARBA" id="ARBA00023077"/>
    </source>
</evidence>
<evidence type="ECO:0000256" key="9">
    <source>
        <dbReference type="RuleBase" id="RU003357"/>
    </source>
</evidence>
<comment type="caution">
    <text evidence="14">The sequence shown here is derived from an EMBL/GenBank/DDBJ whole genome shotgun (WGS) entry which is preliminary data.</text>
</comment>
<dbReference type="InterPro" id="IPR037066">
    <property type="entry name" value="Plug_dom_sf"/>
</dbReference>
<dbReference type="Pfam" id="PF00593">
    <property type="entry name" value="TonB_dep_Rec_b-barrel"/>
    <property type="match status" value="1"/>
</dbReference>
<feature type="chain" id="PRO_5005249603" evidence="11">
    <location>
        <begin position="38"/>
        <end position="899"/>
    </location>
</feature>
<keyword evidence="14" id="KW-0675">Receptor</keyword>
<keyword evidence="3 8" id="KW-1134">Transmembrane beta strand</keyword>
<dbReference type="CDD" id="cd01347">
    <property type="entry name" value="ligand_gated_channel"/>
    <property type="match status" value="1"/>
</dbReference>
<dbReference type="SUPFAM" id="SSF56935">
    <property type="entry name" value="Porins"/>
    <property type="match status" value="1"/>
</dbReference>
<dbReference type="Proteomes" id="UP000036122">
    <property type="component" value="Unassembled WGS sequence"/>
</dbReference>
<evidence type="ECO:0000313" key="15">
    <source>
        <dbReference type="Proteomes" id="UP000036122"/>
    </source>
</evidence>
<keyword evidence="6 8" id="KW-0472">Membrane</keyword>
<proteinExistence type="inferred from homology"/>
<dbReference type="InterPro" id="IPR000531">
    <property type="entry name" value="Beta-barrel_TonB"/>
</dbReference>
<evidence type="ECO:0000256" key="2">
    <source>
        <dbReference type="ARBA" id="ARBA00022448"/>
    </source>
</evidence>
<evidence type="ECO:0000256" key="3">
    <source>
        <dbReference type="ARBA" id="ARBA00022452"/>
    </source>
</evidence>
<evidence type="ECO:0000259" key="13">
    <source>
        <dbReference type="Pfam" id="PF07715"/>
    </source>
</evidence>
<evidence type="ECO:0000256" key="1">
    <source>
        <dbReference type="ARBA" id="ARBA00004571"/>
    </source>
</evidence>
<keyword evidence="5 9" id="KW-0798">TonB box</keyword>
<protein>
    <submittedName>
        <fullName evidence="14">TonB-dependent receptor</fullName>
    </submittedName>
</protein>